<dbReference type="InterPro" id="IPR050109">
    <property type="entry name" value="HTH-type_TetR-like_transc_reg"/>
</dbReference>
<dbReference type="AlphaFoldDB" id="A0AB34UC64"/>
<protein>
    <submittedName>
        <fullName evidence="6">Transcriptional regulator, TetR family</fullName>
    </submittedName>
</protein>
<dbReference type="InterPro" id="IPR009057">
    <property type="entry name" value="Homeodomain-like_sf"/>
</dbReference>
<keyword evidence="1" id="KW-0805">Transcription regulation</keyword>
<dbReference type="EMBL" id="LJQN01000032">
    <property type="protein sequence ID" value="KPX57807.1"/>
    <property type="molecule type" value="Genomic_DNA"/>
</dbReference>
<dbReference type="InterPro" id="IPR001647">
    <property type="entry name" value="HTH_TetR"/>
</dbReference>
<dbReference type="SUPFAM" id="SSF46689">
    <property type="entry name" value="Homeodomain-like"/>
    <property type="match status" value="1"/>
</dbReference>
<evidence type="ECO:0000256" key="1">
    <source>
        <dbReference type="ARBA" id="ARBA00023015"/>
    </source>
</evidence>
<dbReference type="PANTHER" id="PTHR30055">
    <property type="entry name" value="HTH-TYPE TRANSCRIPTIONAL REGULATOR RUTR"/>
    <property type="match status" value="1"/>
</dbReference>
<dbReference type="InterPro" id="IPR039536">
    <property type="entry name" value="TetR_C_Proteobacteria"/>
</dbReference>
<dbReference type="Proteomes" id="UP000050545">
    <property type="component" value="Unassembled WGS sequence"/>
</dbReference>
<organism evidence="6 7">
    <name type="scientific">Pseudomonas amygdali pv. hibisci</name>
    <dbReference type="NCBI Taxonomy" id="251723"/>
    <lineage>
        <taxon>Bacteria</taxon>
        <taxon>Pseudomonadati</taxon>
        <taxon>Pseudomonadota</taxon>
        <taxon>Gammaproteobacteria</taxon>
        <taxon>Pseudomonadales</taxon>
        <taxon>Pseudomonadaceae</taxon>
        <taxon>Pseudomonas</taxon>
        <taxon>Pseudomonas amygdali</taxon>
    </lineage>
</organism>
<dbReference type="Gene3D" id="1.10.357.10">
    <property type="entry name" value="Tetracycline Repressor, domain 2"/>
    <property type="match status" value="1"/>
</dbReference>
<gene>
    <name evidence="6" type="ORF">ALO67_02951</name>
</gene>
<dbReference type="Pfam" id="PF00440">
    <property type="entry name" value="TetR_N"/>
    <property type="match status" value="1"/>
</dbReference>
<feature type="DNA-binding region" description="H-T-H motif" evidence="4">
    <location>
        <begin position="41"/>
        <end position="60"/>
    </location>
</feature>
<feature type="domain" description="HTH tetR-type" evidence="5">
    <location>
        <begin position="18"/>
        <end position="78"/>
    </location>
</feature>
<reference evidence="6 7" key="1">
    <citation type="submission" date="2015-09" db="EMBL/GenBank/DDBJ databases">
        <title>Genome announcement of multiple Pseudomonas syringae strains.</title>
        <authorList>
            <person name="Thakur S."/>
            <person name="Wang P.W."/>
            <person name="Gong Y."/>
            <person name="Weir B.S."/>
            <person name="Guttman D.S."/>
        </authorList>
    </citation>
    <scope>NUCLEOTIDE SEQUENCE [LARGE SCALE GENOMIC DNA]</scope>
    <source>
        <strain evidence="6 7">ICMP9623</strain>
    </source>
</reference>
<evidence type="ECO:0000256" key="4">
    <source>
        <dbReference type="PROSITE-ProRule" id="PRU00335"/>
    </source>
</evidence>
<dbReference type="PROSITE" id="PS50977">
    <property type="entry name" value="HTH_TETR_2"/>
    <property type="match status" value="1"/>
</dbReference>
<dbReference type="Gene3D" id="1.10.10.60">
    <property type="entry name" value="Homeodomain-like"/>
    <property type="match status" value="1"/>
</dbReference>
<sequence length="229" mass="25157">MIASRSPTTDPYLTAKGAQRVDNLTIIAAHLFLERGFDGVAVDDLIARAGGSRRNIYNHFGGKEGLFRAAMMYICSEMAKPLGQMNIRGLDAERILTAFGHELVRIALSPRTLAVHRLLTTEGKRFPEIAQAMLASSYQKVVEILAAWIATQQTLEQPRFCEDVPAEILAVQFISLVSSDLKLRAIVGLVPMDLSGNKVDELVGYAVSTFLNGALTKRTDCFIPSRHQP</sequence>
<evidence type="ECO:0000313" key="6">
    <source>
        <dbReference type="EMBL" id="KPX57807.1"/>
    </source>
</evidence>
<dbReference type="Pfam" id="PF14246">
    <property type="entry name" value="TetR_C_7"/>
    <property type="match status" value="1"/>
</dbReference>
<dbReference type="GO" id="GO:0003700">
    <property type="term" value="F:DNA-binding transcription factor activity"/>
    <property type="evidence" value="ECO:0007669"/>
    <property type="project" value="TreeGrafter"/>
</dbReference>
<comment type="caution">
    <text evidence="6">The sequence shown here is derived from an EMBL/GenBank/DDBJ whole genome shotgun (WGS) entry which is preliminary data.</text>
</comment>
<dbReference type="RefSeq" id="WP_057404229.1">
    <property type="nucleotide sequence ID" value="NZ_LJQN01000032.1"/>
</dbReference>
<keyword evidence="3" id="KW-0804">Transcription</keyword>
<evidence type="ECO:0000259" key="5">
    <source>
        <dbReference type="PROSITE" id="PS50977"/>
    </source>
</evidence>
<dbReference type="PANTHER" id="PTHR30055:SF234">
    <property type="entry name" value="HTH-TYPE TRANSCRIPTIONAL REGULATOR BETI"/>
    <property type="match status" value="1"/>
</dbReference>
<proteinExistence type="predicted"/>
<evidence type="ECO:0000256" key="2">
    <source>
        <dbReference type="ARBA" id="ARBA00023125"/>
    </source>
</evidence>
<evidence type="ECO:0000313" key="7">
    <source>
        <dbReference type="Proteomes" id="UP000050545"/>
    </source>
</evidence>
<name>A0AB34UC64_PSEA0</name>
<dbReference type="GO" id="GO:0000976">
    <property type="term" value="F:transcription cis-regulatory region binding"/>
    <property type="evidence" value="ECO:0007669"/>
    <property type="project" value="TreeGrafter"/>
</dbReference>
<evidence type="ECO:0000256" key="3">
    <source>
        <dbReference type="ARBA" id="ARBA00023163"/>
    </source>
</evidence>
<accession>A0AB34UC64</accession>
<keyword evidence="2 4" id="KW-0238">DNA-binding</keyword>
<dbReference type="PRINTS" id="PR00455">
    <property type="entry name" value="HTHTETR"/>
</dbReference>